<reference evidence="21" key="1">
    <citation type="submission" date="2018-05" db="EMBL/GenBank/DDBJ databases">
        <authorList>
            <person name="Li Y."/>
        </authorList>
    </citation>
    <scope>NUCLEOTIDE SEQUENCE [LARGE SCALE GENOMIC DNA]</scope>
    <source>
        <strain evidence="21">3d-2-2</strain>
    </source>
</reference>
<evidence type="ECO:0000256" key="15">
    <source>
        <dbReference type="ARBA" id="ARBA00023136"/>
    </source>
</evidence>
<feature type="transmembrane region" description="Helical" evidence="19">
    <location>
        <begin position="60"/>
        <end position="81"/>
    </location>
</feature>
<dbReference type="GO" id="GO:0005886">
    <property type="term" value="C:plasma membrane"/>
    <property type="evidence" value="ECO:0007669"/>
    <property type="project" value="UniProtKB-SubCell"/>
</dbReference>
<keyword evidence="16" id="KW-0594">Phospholipid biosynthesis</keyword>
<comment type="subcellular location">
    <subcellularLocation>
        <location evidence="2">Cell membrane</location>
        <topology evidence="2">Multi-pass membrane protein</topology>
    </subcellularLocation>
</comment>
<dbReference type="EC" id="2.7.7.41" evidence="6 18"/>
<evidence type="ECO:0000256" key="4">
    <source>
        <dbReference type="ARBA" id="ARBA00005189"/>
    </source>
</evidence>
<feature type="transmembrane region" description="Helical" evidence="19">
    <location>
        <begin position="158"/>
        <end position="180"/>
    </location>
</feature>
<dbReference type="Pfam" id="PF01148">
    <property type="entry name" value="CTP_transf_1"/>
    <property type="match status" value="1"/>
</dbReference>
<evidence type="ECO:0000256" key="3">
    <source>
        <dbReference type="ARBA" id="ARBA00005119"/>
    </source>
</evidence>
<feature type="transmembrane region" description="Helical" evidence="19">
    <location>
        <begin position="127"/>
        <end position="146"/>
    </location>
</feature>
<evidence type="ECO:0000256" key="8">
    <source>
        <dbReference type="ARBA" id="ARBA00022475"/>
    </source>
</evidence>
<evidence type="ECO:0000256" key="2">
    <source>
        <dbReference type="ARBA" id="ARBA00004651"/>
    </source>
</evidence>
<evidence type="ECO:0000256" key="9">
    <source>
        <dbReference type="ARBA" id="ARBA00022516"/>
    </source>
</evidence>
<comment type="pathway">
    <text evidence="4">Lipid metabolism.</text>
</comment>
<dbReference type="AlphaFoldDB" id="A0A2V1K711"/>
<keyword evidence="17" id="KW-1208">Phospholipid metabolism</keyword>
<dbReference type="Proteomes" id="UP000245212">
    <property type="component" value="Unassembled WGS sequence"/>
</dbReference>
<evidence type="ECO:0000256" key="18">
    <source>
        <dbReference type="RuleBase" id="RU003938"/>
    </source>
</evidence>
<evidence type="ECO:0000256" key="13">
    <source>
        <dbReference type="ARBA" id="ARBA00022989"/>
    </source>
</evidence>
<keyword evidence="10 18" id="KW-0808">Transferase</keyword>
<keyword evidence="14" id="KW-0443">Lipid metabolism</keyword>
<evidence type="ECO:0000256" key="14">
    <source>
        <dbReference type="ARBA" id="ARBA00023098"/>
    </source>
</evidence>
<evidence type="ECO:0000256" key="6">
    <source>
        <dbReference type="ARBA" id="ARBA00012487"/>
    </source>
</evidence>
<evidence type="ECO:0000256" key="10">
    <source>
        <dbReference type="ARBA" id="ARBA00022679"/>
    </source>
</evidence>
<evidence type="ECO:0000313" key="20">
    <source>
        <dbReference type="EMBL" id="PWF25327.1"/>
    </source>
</evidence>
<dbReference type="PANTHER" id="PTHR46382:SF1">
    <property type="entry name" value="PHOSPHATIDATE CYTIDYLYLTRANSFERASE"/>
    <property type="match status" value="1"/>
</dbReference>
<sequence>MLRERVITAIILLAIVAAVLAAPGTLALAAFILLTIGCALWEWLRLTGLTTYPRPAYYSVPLGMLAVPVLTFAGCALYFMYSRHGAIYLLSVLALVWIADIGAYFAGKAFGRHKLAPSISPGKTREGAVAGIAAAVLWVLLTALWSQETFGAALVARFGVTLTIVLAVVLAALSIAGDLFESWLKRRAGAKDSSRLLPGHGGVLDRIDAILPVAPLAWVLSIWSH</sequence>
<keyword evidence="15 19" id="KW-0472">Membrane</keyword>
<gene>
    <name evidence="20" type="ORF">DD235_04060</name>
</gene>
<keyword evidence="21" id="KW-1185">Reference proteome</keyword>
<dbReference type="PROSITE" id="PS01315">
    <property type="entry name" value="CDS"/>
    <property type="match status" value="1"/>
</dbReference>
<dbReference type="UniPathway" id="UPA00557">
    <property type="reaction ID" value="UER00614"/>
</dbReference>
<dbReference type="InterPro" id="IPR000374">
    <property type="entry name" value="PC_trans"/>
</dbReference>
<evidence type="ECO:0000313" key="21">
    <source>
        <dbReference type="Proteomes" id="UP000245212"/>
    </source>
</evidence>
<accession>A0A2V1K711</accession>
<dbReference type="EMBL" id="QETA01000001">
    <property type="protein sequence ID" value="PWF25327.1"/>
    <property type="molecule type" value="Genomic_DNA"/>
</dbReference>
<comment type="pathway">
    <text evidence="3 18">Phospholipid metabolism; CDP-diacylglycerol biosynthesis; CDP-diacylglycerol from sn-glycerol 3-phosphate: step 3/3.</text>
</comment>
<name>A0A2V1K711_9BURK</name>
<proteinExistence type="inferred from homology"/>
<comment type="similarity">
    <text evidence="5 18">Belongs to the CDS family.</text>
</comment>
<dbReference type="GO" id="GO:0004605">
    <property type="term" value="F:phosphatidate cytidylyltransferase activity"/>
    <property type="evidence" value="ECO:0007669"/>
    <property type="project" value="UniProtKB-EC"/>
</dbReference>
<evidence type="ECO:0000256" key="5">
    <source>
        <dbReference type="ARBA" id="ARBA00010185"/>
    </source>
</evidence>
<keyword evidence="8" id="KW-1003">Cell membrane</keyword>
<evidence type="ECO:0000256" key="11">
    <source>
        <dbReference type="ARBA" id="ARBA00022692"/>
    </source>
</evidence>
<organism evidence="20 21">
    <name type="scientific">Corticimicrobacter populi</name>
    <dbReference type="NCBI Taxonomy" id="2175229"/>
    <lineage>
        <taxon>Bacteria</taxon>
        <taxon>Pseudomonadati</taxon>
        <taxon>Pseudomonadota</taxon>
        <taxon>Betaproteobacteria</taxon>
        <taxon>Burkholderiales</taxon>
        <taxon>Alcaligenaceae</taxon>
        <taxon>Corticimicrobacter</taxon>
    </lineage>
</organism>
<keyword evidence="9" id="KW-0444">Lipid biosynthesis</keyword>
<evidence type="ECO:0000256" key="19">
    <source>
        <dbReference type="SAM" id="Phobius"/>
    </source>
</evidence>
<dbReference type="PANTHER" id="PTHR46382">
    <property type="entry name" value="PHOSPHATIDATE CYTIDYLYLTRANSFERASE"/>
    <property type="match status" value="1"/>
</dbReference>
<evidence type="ECO:0000256" key="16">
    <source>
        <dbReference type="ARBA" id="ARBA00023209"/>
    </source>
</evidence>
<comment type="catalytic activity">
    <reaction evidence="1 18">
        <text>a 1,2-diacyl-sn-glycero-3-phosphate + CTP + H(+) = a CDP-1,2-diacyl-sn-glycerol + diphosphate</text>
        <dbReference type="Rhea" id="RHEA:16229"/>
        <dbReference type="ChEBI" id="CHEBI:15378"/>
        <dbReference type="ChEBI" id="CHEBI:33019"/>
        <dbReference type="ChEBI" id="CHEBI:37563"/>
        <dbReference type="ChEBI" id="CHEBI:58332"/>
        <dbReference type="ChEBI" id="CHEBI:58608"/>
        <dbReference type="EC" id="2.7.7.41"/>
    </reaction>
</comment>
<protein>
    <recommendedName>
        <fullName evidence="7 18">Phosphatidate cytidylyltransferase</fullName>
        <ecNumber evidence="6 18">2.7.7.41</ecNumber>
    </recommendedName>
</protein>
<keyword evidence="11 18" id="KW-0812">Transmembrane</keyword>
<evidence type="ECO:0000256" key="1">
    <source>
        <dbReference type="ARBA" id="ARBA00001698"/>
    </source>
</evidence>
<keyword evidence="13 19" id="KW-1133">Transmembrane helix</keyword>
<evidence type="ECO:0000256" key="17">
    <source>
        <dbReference type="ARBA" id="ARBA00023264"/>
    </source>
</evidence>
<feature type="transmembrane region" description="Helical" evidence="19">
    <location>
        <begin position="87"/>
        <end position="106"/>
    </location>
</feature>
<evidence type="ECO:0000256" key="12">
    <source>
        <dbReference type="ARBA" id="ARBA00022695"/>
    </source>
</evidence>
<keyword evidence="12 18" id="KW-0548">Nucleotidyltransferase</keyword>
<comment type="caution">
    <text evidence="20">The sequence shown here is derived from an EMBL/GenBank/DDBJ whole genome shotgun (WGS) entry which is preliminary data.</text>
</comment>
<dbReference type="RefSeq" id="WP_109060729.1">
    <property type="nucleotide sequence ID" value="NZ_QETA01000001.1"/>
</dbReference>
<evidence type="ECO:0000256" key="7">
    <source>
        <dbReference type="ARBA" id="ARBA00019373"/>
    </source>
</evidence>
<dbReference type="GO" id="GO:0016024">
    <property type="term" value="P:CDP-diacylglycerol biosynthetic process"/>
    <property type="evidence" value="ECO:0007669"/>
    <property type="project" value="UniProtKB-UniPathway"/>
</dbReference>